<sequence>MIDHSTVPSESKIDNYIEKKNGEATKLSARETEALRKYVEKFGEKPKVRYDTGTPLLVRNYWKKHFKHPDAVVERRCSPLKRSNRGWMTVCEYRAKEDSAGLSIYQDVYYINKGIVSK</sequence>
<accession>A0A1W1BYU0</accession>
<name>A0A1W1BYU0_9ZZZZ</name>
<dbReference type="EMBL" id="FPHL01000017">
    <property type="protein sequence ID" value="SFV58631.1"/>
    <property type="molecule type" value="Genomic_DNA"/>
</dbReference>
<reference evidence="1" key="1">
    <citation type="submission" date="2016-10" db="EMBL/GenBank/DDBJ databases">
        <authorList>
            <person name="de Groot N.N."/>
        </authorList>
    </citation>
    <scope>NUCLEOTIDE SEQUENCE</scope>
</reference>
<dbReference type="AlphaFoldDB" id="A0A1W1BYU0"/>
<gene>
    <name evidence="1" type="ORF">MNB_SV-10-985</name>
</gene>
<organism evidence="1">
    <name type="scientific">hydrothermal vent metagenome</name>
    <dbReference type="NCBI Taxonomy" id="652676"/>
    <lineage>
        <taxon>unclassified sequences</taxon>
        <taxon>metagenomes</taxon>
        <taxon>ecological metagenomes</taxon>
    </lineage>
</organism>
<protein>
    <submittedName>
        <fullName evidence="1">Uncharacterized protein</fullName>
    </submittedName>
</protein>
<proteinExistence type="predicted"/>
<evidence type="ECO:0000313" key="1">
    <source>
        <dbReference type="EMBL" id="SFV58631.1"/>
    </source>
</evidence>